<evidence type="ECO:0000313" key="6">
    <source>
        <dbReference type="Proteomes" id="UP000198906"/>
    </source>
</evidence>
<dbReference type="AlphaFoldDB" id="A0A1C6SG71"/>
<dbReference type="PROSITE" id="PS52050">
    <property type="entry name" value="WYL"/>
    <property type="match status" value="1"/>
</dbReference>
<dbReference type="InterPro" id="IPR026881">
    <property type="entry name" value="WYL_dom"/>
</dbReference>
<dbReference type="Pfam" id="PF13280">
    <property type="entry name" value="WYL"/>
    <property type="match status" value="1"/>
</dbReference>
<feature type="compositionally biased region" description="Low complexity" evidence="1">
    <location>
        <begin position="327"/>
        <end position="339"/>
    </location>
</feature>
<dbReference type="PANTHER" id="PTHR34580:SF1">
    <property type="entry name" value="PROTEIN PAFC"/>
    <property type="match status" value="1"/>
</dbReference>
<feature type="domain" description="WCX" evidence="4">
    <location>
        <begin position="249"/>
        <end position="319"/>
    </location>
</feature>
<keyword evidence="5" id="KW-0647">Proteasome</keyword>
<proteinExistence type="predicted"/>
<gene>
    <name evidence="5" type="ORF">GA0074694_5117</name>
</gene>
<feature type="domain" description="PafC HTH" evidence="3">
    <location>
        <begin position="16"/>
        <end position="129"/>
    </location>
</feature>
<dbReference type="InterPro" id="IPR051534">
    <property type="entry name" value="CBASS_pafABC_assoc_protein"/>
</dbReference>
<dbReference type="InterPro" id="IPR043839">
    <property type="entry name" value="PafC_HTH"/>
</dbReference>
<evidence type="ECO:0000256" key="1">
    <source>
        <dbReference type="SAM" id="MobiDB-lite"/>
    </source>
</evidence>
<sequence length="383" mass="40522">MSRTAARPTGSRASADRLARLLNLVPYLLARPGIEIAEAAGDLGVTERQLREDLELLWVCGLPGYGPGDLIDMAFDGDRVTITYDAGIDRPLRLTPDEALALVVALRMLAETPGVANRDAVERALAKIENAAGDTVGAPVAVRLPGDSERVEALRAAVEGGRALRITYYTAARDETTERIVDPLRMLMVGGRAYVEAWCRRAEAVRLFRADRIDAVTELDEPVAVPPQARPSDLTGGVFRPSADLPLITLRIGRRERWITEYYPCERVEAGEGDHWLVSLRVTDLGWARRFVLGLGPEVTVVAPAQLAEQVRAQALAALDAYATPPADDPAGPAGAIASDGDDVHAKPSPVVDGSGLAVAVPAPGVATGVSGSAGPAGDPDGR</sequence>
<evidence type="ECO:0000259" key="3">
    <source>
        <dbReference type="Pfam" id="PF19187"/>
    </source>
</evidence>
<accession>A0A1C6SG71</accession>
<dbReference type="PANTHER" id="PTHR34580">
    <property type="match status" value="1"/>
</dbReference>
<reference evidence="6" key="1">
    <citation type="submission" date="2016-06" db="EMBL/GenBank/DDBJ databases">
        <authorList>
            <person name="Varghese N."/>
        </authorList>
    </citation>
    <scope>NUCLEOTIDE SEQUENCE [LARGE SCALE GENOMIC DNA]</scope>
    <source>
        <strain evidence="6">DSM 46123</strain>
    </source>
</reference>
<dbReference type="Proteomes" id="UP000198906">
    <property type="component" value="Unassembled WGS sequence"/>
</dbReference>
<keyword evidence="6" id="KW-1185">Reference proteome</keyword>
<dbReference type="Pfam" id="PF19187">
    <property type="entry name" value="HTH_PafC"/>
    <property type="match status" value="1"/>
</dbReference>
<feature type="domain" description="WYL" evidence="2">
    <location>
        <begin position="151"/>
        <end position="217"/>
    </location>
</feature>
<evidence type="ECO:0000259" key="2">
    <source>
        <dbReference type="Pfam" id="PF13280"/>
    </source>
</evidence>
<dbReference type="EMBL" id="FMHU01000002">
    <property type="protein sequence ID" value="SCL28452.1"/>
    <property type="molecule type" value="Genomic_DNA"/>
</dbReference>
<feature type="region of interest" description="Disordered" evidence="1">
    <location>
        <begin position="327"/>
        <end position="351"/>
    </location>
</feature>
<dbReference type="Pfam" id="PF25583">
    <property type="entry name" value="WCX"/>
    <property type="match status" value="1"/>
</dbReference>
<dbReference type="InterPro" id="IPR057727">
    <property type="entry name" value="WCX_dom"/>
</dbReference>
<name>A0A1C6SG71_9ACTN</name>
<dbReference type="STRING" id="47866.GA0074694_5117"/>
<evidence type="ECO:0000259" key="4">
    <source>
        <dbReference type="Pfam" id="PF25583"/>
    </source>
</evidence>
<dbReference type="GO" id="GO:0000502">
    <property type="term" value="C:proteasome complex"/>
    <property type="evidence" value="ECO:0007669"/>
    <property type="project" value="UniProtKB-KW"/>
</dbReference>
<evidence type="ECO:0000313" key="5">
    <source>
        <dbReference type="EMBL" id="SCL28452.1"/>
    </source>
</evidence>
<organism evidence="5 6">
    <name type="scientific">Micromonospora inyonensis</name>
    <dbReference type="NCBI Taxonomy" id="47866"/>
    <lineage>
        <taxon>Bacteria</taxon>
        <taxon>Bacillati</taxon>
        <taxon>Actinomycetota</taxon>
        <taxon>Actinomycetes</taxon>
        <taxon>Micromonosporales</taxon>
        <taxon>Micromonosporaceae</taxon>
        <taxon>Micromonospora</taxon>
    </lineage>
</organism>
<protein>
    <submittedName>
        <fullName evidence="5">Proteasome accessory factor C</fullName>
    </submittedName>
</protein>